<keyword evidence="1" id="KW-0472">Membrane</keyword>
<evidence type="ECO:0000313" key="4">
    <source>
        <dbReference type="EMBL" id="CAB3238574.1"/>
    </source>
</evidence>
<feature type="chain" id="PRO_5036434292" description="Ig-like domain-containing protein" evidence="2">
    <location>
        <begin position="18"/>
        <end position="864"/>
    </location>
</feature>
<sequence length="864" mass="97559">MLCFLTFAILFTGRVHTTVTDDMMMTKTAEKDTKYNNTAFKHLSIYWLSELIHFTRKENVVDISLDRKSFIEVCYIQPPNGTIVEASLFKVEGVTVQHRTDYVSCRITIGPLDDGLVGRWSLCGMSENNGEMRCQPVTITWYNNHGKRNWVATNESSFIHAIQVGGSVKSSISGSGNVTTCHVVTPGGEDLVITTDVKYPHVERGSVMNPLLCSVLLKNITEDMLGNWLIYGKFRSVLQQTEVRLPLTLSLYNEDKPYHQAYNVTVLQSQKHLVQMGTNLSVEVTQETENFVIQDDIYIKEGQDLYLHLYGVVQPSMPETCMLYGPNDTEYTDAVIDPMYTLTCGYMIRNADRTHNGTWVIEYGNKIKRRGSVNVHIINLEELNLDDIYWTVGDSVNMTVGPKGAVYCVIWNYNQILFENFGECRIVLDRVMMHHEGYWSVTVALPGSVRLRNLYDFVVHVRNRDTKPPVTTTVTKSDSSIMLTCSVPVQHEVRACKFRDPRYNVLIAANRVGQDGYMFNGSIANYKSEVQSHNCTLGITNPSVLDLGIWRCALDTSTGMYYGFFTVMVPELMQDPAYAASVVTEPVLKNRSPMHMEGDPVTIQCSVSSALRYCYFRAHNGTVYNVFPTMPHDENYEYIGAGLDAGDCGIRFKKFSVDEAKGWSCHVGLINTTAGELQTKVYADIIAKMTVRHYWRHSSLVVVDARVYNEHALDYCRFVRSDGLGFTSDNLPPGYTMDTSLYRGFCTLYIRNPKIVDLHPWTIAAKPTAFEGEFSKSTTDDILIVEQPQQNSSDILCWVITVTVCSIFVIAAAVLIPKRNRDWISTKTSRLKEIFSSSSHNEIATEKSLLEHRGINDTSKSNIL</sequence>
<dbReference type="EMBL" id="CADEBC010000479">
    <property type="protein sequence ID" value="CAB3233332.1"/>
    <property type="molecule type" value="Genomic_DNA"/>
</dbReference>
<feature type="transmembrane region" description="Helical" evidence="1">
    <location>
        <begin position="798"/>
        <end position="817"/>
    </location>
</feature>
<evidence type="ECO:0008006" key="7">
    <source>
        <dbReference type="Google" id="ProtNLM"/>
    </source>
</evidence>
<dbReference type="OrthoDB" id="7467099at2759"/>
<dbReference type="EMBL" id="CADEBD010000306">
    <property type="protein sequence ID" value="CAB3238574.1"/>
    <property type="molecule type" value="Genomic_DNA"/>
</dbReference>
<organism evidence="4 6">
    <name type="scientific">Arctia plantaginis</name>
    <name type="common">Wood tiger moth</name>
    <name type="synonym">Phalaena plantaginis</name>
    <dbReference type="NCBI Taxonomy" id="874455"/>
    <lineage>
        <taxon>Eukaryota</taxon>
        <taxon>Metazoa</taxon>
        <taxon>Ecdysozoa</taxon>
        <taxon>Arthropoda</taxon>
        <taxon>Hexapoda</taxon>
        <taxon>Insecta</taxon>
        <taxon>Pterygota</taxon>
        <taxon>Neoptera</taxon>
        <taxon>Endopterygota</taxon>
        <taxon>Lepidoptera</taxon>
        <taxon>Glossata</taxon>
        <taxon>Ditrysia</taxon>
        <taxon>Noctuoidea</taxon>
        <taxon>Erebidae</taxon>
        <taxon>Arctiinae</taxon>
        <taxon>Arctia</taxon>
    </lineage>
</organism>
<protein>
    <recommendedName>
        <fullName evidence="7">Ig-like domain-containing protein</fullName>
    </recommendedName>
</protein>
<keyword evidence="1" id="KW-1133">Transmembrane helix</keyword>
<feature type="signal peptide" evidence="2">
    <location>
        <begin position="1"/>
        <end position="17"/>
    </location>
</feature>
<dbReference type="Proteomes" id="UP000494106">
    <property type="component" value="Unassembled WGS sequence"/>
</dbReference>
<dbReference type="Proteomes" id="UP000494256">
    <property type="component" value="Unassembled WGS sequence"/>
</dbReference>
<reference evidence="5 6" key="1">
    <citation type="submission" date="2020-04" db="EMBL/GenBank/DDBJ databases">
        <authorList>
            <person name="Wallbank WR R."/>
            <person name="Pardo Diaz C."/>
            <person name="Kozak K."/>
            <person name="Martin S."/>
            <person name="Jiggins C."/>
            <person name="Moest M."/>
            <person name="Warren A I."/>
            <person name="Byers J.R.P. K."/>
            <person name="Montejo-Kovacevich G."/>
            <person name="Yen C E."/>
        </authorList>
    </citation>
    <scope>NUCLEOTIDE SEQUENCE [LARGE SCALE GENOMIC DNA]</scope>
</reference>
<comment type="caution">
    <text evidence="4">The sequence shown here is derived from an EMBL/GenBank/DDBJ whole genome shotgun (WGS) entry which is preliminary data.</text>
</comment>
<keyword evidence="5" id="KW-1185">Reference proteome</keyword>
<name>A0A8S0ZY86_ARCPL</name>
<keyword evidence="1" id="KW-0812">Transmembrane</keyword>
<evidence type="ECO:0000313" key="5">
    <source>
        <dbReference type="Proteomes" id="UP000494106"/>
    </source>
</evidence>
<evidence type="ECO:0000256" key="1">
    <source>
        <dbReference type="SAM" id="Phobius"/>
    </source>
</evidence>
<accession>A0A8S0ZY86</accession>
<evidence type="ECO:0000313" key="3">
    <source>
        <dbReference type="EMBL" id="CAB3233332.1"/>
    </source>
</evidence>
<dbReference type="AlphaFoldDB" id="A0A8S0ZY86"/>
<evidence type="ECO:0000313" key="6">
    <source>
        <dbReference type="Proteomes" id="UP000494256"/>
    </source>
</evidence>
<evidence type="ECO:0000256" key="2">
    <source>
        <dbReference type="SAM" id="SignalP"/>
    </source>
</evidence>
<keyword evidence="2" id="KW-0732">Signal</keyword>
<gene>
    <name evidence="3" type="ORF">APLA_LOCUS5191</name>
    <name evidence="4" type="ORF">APLA_LOCUS8294</name>
</gene>
<proteinExistence type="predicted"/>